<dbReference type="InterPro" id="IPR020549">
    <property type="entry name" value="YbeY_CS"/>
</dbReference>
<dbReference type="Proteomes" id="UP000603474">
    <property type="component" value="Unassembled WGS sequence"/>
</dbReference>
<evidence type="ECO:0000313" key="10">
    <source>
        <dbReference type="EMBL" id="MBC6008870.1"/>
    </source>
</evidence>
<evidence type="ECO:0000256" key="1">
    <source>
        <dbReference type="ARBA" id="ARBA00010875"/>
    </source>
</evidence>
<keyword evidence="5 9" id="KW-0479">Metal-binding</keyword>
<comment type="subcellular location">
    <subcellularLocation>
        <location evidence="9">Cytoplasm</location>
    </subcellularLocation>
</comment>
<dbReference type="NCBIfam" id="TIGR00043">
    <property type="entry name" value="rRNA maturation RNase YbeY"/>
    <property type="match status" value="1"/>
</dbReference>
<proteinExistence type="inferred from homology"/>
<feature type="binding site" evidence="9">
    <location>
        <position position="122"/>
    </location>
    <ligand>
        <name>Zn(2+)</name>
        <dbReference type="ChEBI" id="CHEBI:29105"/>
        <note>catalytic</note>
    </ligand>
</feature>
<dbReference type="InterPro" id="IPR002036">
    <property type="entry name" value="YbeY"/>
</dbReference>
<keyword evidence="9" id="KW-0963">Cytoplasm</keyword>
<dbReference type="PANTHER" id="PTHR46986">
    <property type="entry name" value="ENDORIBONUCLEASE YBEY, CHLOROPLASTIC"/>
    <property type="match status" value="1"/>
</dbReference>
<evidence type="ECO:0000256" key="5">
    <source>
        <dbReference type="ARBA" id="ARBA00022723"/>
    </source>
</evidence>
<keyword evidence="2 9" id="KW-0690">Ribosome biogenesis</keyword>
<dbReference type="Gene3D" id="3.40.390.30">
    <property type="entry name" value="Metalloproteases ('zincins'), catalytic domain"/>
    <property type="match status" value="1"/>
</dbReference>
<dbReference type="HAMAP" id="MF_00009">
    <property type="entry name" value="Endoribonucl_YbeY"/>
    <property type="match status" value="1"/>
</dbReference>
<dbReference type="EMBL" id="JACRWG010000002">
    <property type="protein sequence ID" value="MBC6008870.1"/>
    <property type="molecule type" value="Genomic_DNA"/>
</dbReference>
<evidence type="ECO:0000256" key="8">
    <source>
        <dbReference type="ARBA" id="ARBA00022833"/>
    </source>
</evidence>
<organism evidence="10 11">
    <name type="scientific">Catenibacterium faecis</name>
    <dbReference type="NCBI Taxonomy" id="2764323"/>
    <lineage>
        <taxon>Bacteria</taxon>
        <taxon>Bacillati</taxon>
        <taxon>Bacillota</taxon>
        <taxon>Erysipelotrichia</taxon>
        <taxon>Erysipelotrichales</taxon>
        <taxon>Coprobacillaceae</taxon>
        <taxon>Catenibacterium</taxon>
    </lineage>
</organism>
<keyword evidence="3 9" id="KW-0698">rRNA processing</keyword>
<feature type="binding site" evidence="9">
    <location>
        <position position="128"/>
    </location>
    <ligand>
        <name>Zn(2+)</name>
        <dbReference type="ChEBI" id="CHEBI:29105"/>
        <note>catalytic</note>
    </ligand>
</feature>
<feature type="binding site" evidence="9">
    <location>
        <position position="118"/>
    </location>
    <ligand>
        <name>Zn(2+)</name>
        <dbReference type="ChEBI" id="CHEBI:29105"/>
        <note>catalytic</note>
    </ligand>
</feature>
<accession>A0ABR7K848</accession>
<evidence type="ECO:0000256" key="9">
    <source>
        <dbReference type="HAMAP-Rule" id="MF_00009"/>
    </source>
</evidence>
<dbReference type="PROSITE" id="PS01306">
    <property type="entry name" value="UPF0054"/>
    <property type="match status" value="1"/>
</dbReference>
<gene>
    <name evidence="9 10" type="primary">ybeY</name>
    <name evidence="10" type="ORF">H8909_01150</name>
</gene>
<dbReference type="SUPFAM" id="SSF55486">
    <property type="entry name" value="Metalloproteases ('zincins'), catalytic domain"/>
    <property type="match status" value="1"/>
</dbReference>
<dbReference type="RefSeq" id="WP_187011525.1">
    <property type="nucleotide sequence ID" value="NZ_JACRWG010000002.1"/>
</dbReference>
<keyword evidence="11" id="KW-1185">Reference proteome</keyword>
<keyword evidence="6 9" id="KW-0255">Endonuclease</keyword>
<comment type="caution">
    <text evidence="10">The sequence shown here is derived from an EMBL/GenBank/DDBJ whole genome shotgun (WGS) entry which is preliminary data.</text>
</comment>
<name>A0ABR7K848_9FIRM</name>
<evidence type="ECO:0000256" key="3">
    <source>
        <dbReference type="ARBA" id="ARBA00022552"/>
    </source>
</evidence>
<comment type="cofactor">
    <cofactor evidence="9">
        <name>Zn(2+)</name>
        <dbReference type="ChEBI" id="CHEBI:29105"/>
    </cofactor>
    <text evidence="9">Binds 1 zinc ion.</text>
</comment>
<evidence type="ECO:0000256" key="2">
    <source>
        <dbReference type="ARBA" id="ARBA00022517"/>
    </source>
</evidence>
<protein>
    <recommendedName>
        <fullName evidence="9">Endoribonuclease YbeY</fullName>
        <ecNumber evidence="9">3.1.-.-</ecNumber>
    </recommendedName>
</protein>
<dbReference type="InterPro" id="IPR023091">
    <property type="entry name" value="MetalPrtase_cat_dom_sf_prd"/>
</dbReference>
<evidence type="ECO:0000256" key="4">
    <source>
        <dbReference type="ARBA" id="ARBA00022722"/>
    </source>
</evidence>
<keyword evidence="4 9" id="KW-0540">Nuclease</keyword>
<comment type="similarity">
    <text evidence="1 9">Belongs to the endoribonuclease YbeY family.</text>
</comment>
<keyword evidence="7 9" id="KW-0378">Hydrolase</keyword>
<reference evidence="10 11" key="1">
    <citation type="submission" date="2020-08" db="EMBL/GenBank/DDBJ databases">
        <authorList>
            <person name="Liu C."/>
            <person name="Sun Q."/>
        </authorList>
    </citation>
    <scope>NUCLEOTIDE SEQUENCE [LARGE SCALE GENOMIC DNA]</scope>
    <source>
        <strain evidence="10 11">NSJ-22</strain>
    </source>
</reference>
<evidence type="ECO:0000256" key="6">
    <source>
        <dbReference type="ARBA" id="ARBA00022759"/>
    </source>
</evidence>
<evidence type="ECO:0000256" key="7">
    <source>
        <dbReference type="ARBA" id="ARBA00022801"/>
    </source>
</evidence>
<evidence type="ECO:0000313" key="11">
    <source>
        <dbReference type="Proteomes" id="UP000603474"/>
    </source>
</evidence>
<dbReference type="EC" id="3.1.-.-" evidence="9"/>
<dbReference type="PANTHER" id="PTHR46986:SF1">
    <property type="entry name" value="ENDORIBONUCLEASE YBEY, CHLOROPLASTIC"/>
    <property type="match status" value="1"/>
</dbReference>
<keyword evidence="8 9" id="KW-0862">Zinc</keyword>
<dbReference type="Pfam" id="PF02130">
    <property type="entry name" value="YbeY"/>
    <property type="match status" value="1"/>
</dbReference>
<comment type="function">
    <text evidence="9">Single strand-specific metallo-endoribonuclease involved in late-stage 70S ribosome quality control and in maturation of the 3' terminus of the 16S rRNA.</text>
</comment>
<sequence length="155" mass="18171">MNIDFVFDNEVENFENNYEQDFTAIIEQALKTLGIEDDVEVSCVLVDDERIHEINREYRHIDRSTDVISFAMEDNDQFYVEGMPRTLGDIFISVDHAKKQAEEYGHSLRREMCFLFTHGILHLLGYDHMTDEQEKEMFGLQDQILGALSIEREEA</sequence>